<sequence length="55" mass="6603">MNYYVKLIVGKIYDVHERLFLLDQEEKVTKKTYDYLNGNEQFEVRKEGSKSKGEE</sequence>
<dbReference type="InterPro" id="IPR027926">
    <property type="entry name" value="YqbF_N"/>
</dbReference>
<geneLocation type="plasmid" evidence="2 4">
    <name>3</name>
</geneLocation>
<organism evidence="3 5">
    <name type="scientific">Bacillus thuringiensis</name>
    <dbReference type="NCBI Taxonomy" id="1428"/>
    <lineage>
        <taxon>Bacteria</taxon>
        <taxon>Bacillati</taxon>
        <taxon>Bacillota</taxon>
        <taxon>Bacilli</taxon>
        <taxon>Bacillales</taxon>
        <taxon>Bacillaceae</taxon>
        <taxon>Bacillus</taxon>
        <taxon>Bacillus cereus group</taxon>
    </lineage>
</organism>
<keyword evidence="3" id="KW-0614">Plasmid</keyword>
<geneLocation type="plasmid" evidence="3 5">
    <name>unnamed1</name>
</geneLocation>
<protein>
    <submittedName>
        <fullName evidence="2">YqbF, hypothetical domain protein</fullName>
    </submittedName>
</protein>
<reference evidence="2 4" key="1">
    <citation type="journal article" date="2015" name="Genome Announc.">
        <title>Complete genome sequences for 35 biothreat assay-relevant bacillus species.</title>
        <authorList>
            <person name="Johnson S.L."/>
            <person name="Daligault H.E."/>
            <person name="Davenport K.W."/>
            <person name="Jaissle J."/>
            <person name="Frey K.G."/>
            <person name="Ladner J.T."/>
            <person name="Broomall S.M."/>
            <person name="Bishop-Lilly K.A."/>
            <person name="Bruce D.C."/>
            <person name="Gibbons H.S."/>
            <person name="Coyne S.R."/>
            <person name="Lo C.C."/>
            <person name="Meincke L."/>
            <person name="Munk A.C."/>
            <person name="Koroleva G.I."/>
            <person name="Rosenzweig C.N."/>
            <person name="Palacios G.F."/>
            <person name="Redden C.L."/>
            <person name="Minogue T.D."/>
            <person name="Chain P.S."/>
        </authorList>
    </citation>
    <scope>NUCLEOTIDE SEQUENCE [LARGE SCALE GENOMIC DNA]</scope>
    <source>
        <strain evidence="2 4">HD1011</strain>
        <plasmid evidence="2 4">3</plasmid>
    </source>
</reference>
<dbReference type="AlphaFoldDB" id="A0A0B5NN69"/>
<dbReference type="Pfam" id="PF14553">
    <property type="entry name" value="YqbF"/>
    <property type="match status" value="1"/>
</dbReference>
<dbReference type="EMBL" id="CP009332">
    <property type="protein sequence ID" value="AJG73623.1"/>
    <property type="molecule type" value="Genomic_DNA"/>
</dbReference>
<dbReference type="EMBL" id="CP053977">
    <property type="protein sequence ID" value="QKH22446.1"/>
    <property type="molecule type" value="Genomic_DNA"/>
</dbReference>
<reference evidence="3 5" key="2">
    <citation type="submission" date="2020-05" db="EMBL/GenBank/DDBJ databases">
        <title>FDA dAtabase for Regulatory Grade micrObial Sequences (FDA-ARGOS): Supporting development and validation of Infectious Disease Dx tests.</title>
        <authorList>
            <person name="Nelson B."/>
            <person name="Plummer A."/>
            <person name="Tallon L."/>
            <person name="Sadzewicz L."/>
            <person name="Zhao X."/>
            <person name="Vavikolanu K."/>
            <person name="Mehta A."/>
            <person name="Aluvathingal J."/>
            <person name="Nadendla S."/>
            <person name="Myers T."/>
            <person name="Yan Y."/>
            <person name="Sichtig H."/>
        </authorList>
    </citation>
    <scope>NUCLEOTIDE SEQUENCE [LARGE SCALE GENOMIC DNA]</scope>
    <source>
        <strain evidence="3 5">FDAARGOS_795</strain>
        <plasmid evidence="3 5">unnamed1</plasmid>
    </source>
</reference>
<accession>A0A0B5NN69</accession>
<dbReference type="RefSeq" id="WP_001110433.1">
    <property type="nucleotide sequence ID" value="NZ_CP009332.1"/>
</dbReference>
<evidence type="ECO:0000313" key="2">
    <source>
        <dbReference type="EMBL" id="AJG73623.1"/>
    </source>
</evidence>
<evidence type="ECO:0000313" key="3">
    <source>
        <dbReference type="EMBL" id="QKH22446.1"/>
    </source>
</evidence>
<dbReference type="SUPFAM" id="SSF160059">
    <property type="entry name" value="PriA/YqbF domain"/>
    <property type="match status" value="1"/>
</dbReference>
<evidence type="ECO:0000313" key="4">
    <source>
        <dbReference type="Proteomes" id="UP000031876"/>
    </source>
</evidence>
<name>A0A0B5NN69_BACTU</name>
<dbReference type="InterPro" id="IPR036840">
    <property type="entry name" value="YqbF_dom_sf"/>
</dbReference>
<proteinExistence type="predicted"/>
<dbReference type="KEGG" id="btw:BF38_6205"/>
<dbReference type="Gene3D" id="3.40.5.20">
    <property type="entry name" value="YqbF domain"/>
    <property type="match status" value="1"/>
</dbReference>
<evidence type="ECO:0000313" key="5">
    <source>
        <dbReference type="Proteomes" id="UP000501107"/>
    </source>
</evidence>
<evidence type="ECO:0000259" key="1">
    <source>
        <dbReference type="Pfam" id="PF14553"/>
    </source>
</evidence>
<dbReference type="Proteomes" id="UP000501107">
    <property type="component" value="Plasmid unnamed1"/>
</dbReference>
<feature type="domain" description="Uncharacterised protein YqbF N-terminal" evidence="1">
    <location>
        <begin position="9"/>
        <end position="49"/>
    </location>
</feature>
<gene>
    <name evidence="2" type="ORF">BF38_6205</name>
    <name evidence="3" type="ORF">FOC89_00230</name>
</gene>
<dbReference type="Proteomes" id="UP000031876">
    <property type="component" value="Plasmid 3"/>
</dbReference>